<dbReference type="Gene3D" id="3.40.50.300">
    <property type="entry name" value="P-loop containing nucleotide triphosphate hydrolases"/>
    <property type="match status" value="1"/>
</dbReference>
<evidence type="ECO:0000256" key="4">
    <source>
        <dbReference type="ARBA" id="ARBA00023125"/>
    </source>
</evidence>
<evidence type="ECO:0000256" key="2">
    <source>
        <dbReference type="ARBA" id="ARBA00022741"/>
    </source>
</evidence>
<proteinExistence type="inferred from homology"/>
<dbReference type="GO" id="GO:0006298">
    <property type="term" value="P:mismatch repair"/>
    <property type="evidence" value="ECO:0007669"/>
    <property type="project" value="InterPro"/>
</dbReference>
<evidence type="ECO:0000256" key="3">
    <source>
        <dbReference type="ARBA" id="ARBA00022840"/>
    </source>
</evidence>
<evidence type="ECO:0000259" key="6">
    <source>
        <dbReference type="SMART" id="SM00533"/>
    </source>
</evidence>
<evidence type="ECO:0000313" key="9">
    <source>
        <dbReference type="WBParaSite" id="Hba_21234"/>
    </source>
</evidence>
<dbReference type="Pfam" id="PF05192">
    <property type="entry name" value="MutS_III"/>
    <property type="match status" value="1"/>
</dbReference>
<keyword evidence="8" id="KW-1185">Reference proteome</keyword>
<comment type="similarity">
    <text evidence="1">Belongs to the DNA mismatch repair MutS family.</text>
</comment>
<dbReference type="GO" id="GO:0007131">
    <property type="term" value="P:reciprocal meiotic recombination"/>
    <property type="evidence" value="ECO:0007669"/>
    <property type="project" value="TreeGrafter"/>
</dbReference>
<dbReference type="GO" id="GO:0030983">
    <property type="term" value="F:mismatched DNA binding"/>
    <property type="evidence" value="ECO:0007669"/>
    <property type="project" value="InterPro"/>
</dbReference>
<name>A0A1I7XU16_HETBA</name>
<accession>A0A1I7XU16</accession>
<protein>
    <submittedName>
        <fullName evidence="9">DNA_MISMATCH_REPAIR_2 domain-containing protein</fullName>
    </submittedName>
</protein>
<dbReference type="InterPro" id="IPR000432">
    <property type="entry name" value="DNA_mismatch_repair_MutS_C"/>
</dbReference>
<dbReference type="InterPro" id="IPR045076">
    <property type="entry name" value="MutS"/>
</dbReference>
<feature type="domain" description="DNA mismatch repair proteins mutS family" evidence="7">
    <location>
        <begin position="374"/>
        <end position="480"/>
    </location>
</feature>
<dbReference type="GO" id="GO:0005634">
    <property type="term" value="C:nucleus"/>
    <property type="evidence" value="ECO:0007669"/>
    <property type="project" value="TreeGrafter"/>
</dbReference>
<dbReference type="Pfam" id="PF00488">
    <property type="entry name" value="MutS_V"/>
    <property type="match status" value="1"/>
</dbReference>
<keyword evidence="3" id="KW-0067">ATP-binding</keyword>
<dbReference type="AlphaFoldDB" id="A0A1I7XU16"/>
<keyword evidence="5" id="KW-0469">Meiosis</keyword>
<evidence type="ECO:0000313" key="8">
    <source>
        <dbReference type="Proteomes" id="UP000095283"/>
    </source>
</evidence>
<feature type="domain" description="DNA mismatch repair protein MutS core" evidence="6">
    <location>
        <begin position="93"/>
        <end position="358"/>
    </location>
</feature>
<dbReference type="WBParaSite" id="Hba_21234">
    <property type="protein sequence ID" value="Hba_21234"/>
    <property type="gene ID" value="Hba_21234"/>
</dbReference>
<dbReference type="PANTHER" id="PTHR11361:SF21">
    <property type="entry name" value="MUTS PROTEIN HOMOLOG 4"/>
    <property type="match status" value="1"/>
</dbReference>
<dbReference type="Proteomes" id="UP000095283">
    <property type="component" value="Unplaced"/>
</dbReference>
<dbReference type="Gene3D" id="1.10.1420.10">
    <property type="match status" value="1"/>
</dbReference>
<dbReference type="GO" id="GO:0005524">
    <property type="term" value="F:ATP binding"/>
    <property type="evidence" value="ECO:0007669"/>
    <property type="project" value="UniProtKB-KW"/>
</dbReference>
<dbReference type="InterPro" id="IPR007696">
    <property type="entry name" value="DNA_mismatch_repair_MutS_core"/>
</dbReference>
<evidence type="ECO:0000256" key="5">
    <source>
        <dbReference type="ARBA" id="ARBA00023254"/>
    </source>
</evidence>
<dbReference type="SUPFAM" id="SSF52540">
    <property type="entry name" value="P-loop containing nucleoside triphosphate hydrolases"/>
    <property type="match status" value="1"/>
</dbReference>
<dbReference type="InterPro" id="IPR027417">
    <property type="entry name" value="P-loop_NTPase"/>
</dbReference>
<dbReference type="InterPro" id="IPR036187">
    <property type="entry name" value="DNA_mismatch_repair_MutS_sf"/>
</dbReference>
<sequence>MFGEDYRYFNNIRGAELVKQLANKEISNCDALILQKQLCMSCCAALLKYIEHIQNIVFSSGALRFTFKDVENMCMIDLGSWKNLEIVDEFLSKDHRSLMSIINKTLTPSGARLLRSNLLQPSTDKPLIEARLDAVEELIDDPHLLERLRKIIARVHELDHVLAMFIRTNSEVTVQSAEYNITQLLHLRRTLHIVEPLRQVLSNVKSQLLVNNKNHLNDSRLDELIEILDDRINSDVLSTNKKNSITIRNQKCYAVKIFINEVRNRSSITFTSRSLIRYNDRIEQSVCEVLLAGDIVIQQIIENMRPHAAVLYYVMDAIANIDFLCSLAVYASTTQSVRPRFGTSVMLKGARHPLLDHSMPDRVVPNDTYLTPDSRFAIITGPNMAGKSTYLKQVSQLCLMAQMGSMVPAQIAVLPIFTRVFSRIGHNDCLAQNLSAFAVEMSEMAVILQYANERSLIVIDELARSKLSLYLIYCKSIFSGDRII</sequence>
<keyword evidence="2" id="KW-0547">Nucleotide-binding</keyword>
<dbReference type="SMART" id="SM00533">
    <property type="entry name" value="MUTSd"/>
    <property type="match status" value="1"/>
</dbReference>
<dbReference type="SMART" id="SM00534">
    <property type="entry name" value="MUTSac"/>
    <property type="match status" value="1"/>
</dbReference>
<keyword evidence="4" id="KW-0238">DNA-binding</keyword>
<dbReference type="SUPFAM" id="SSF48334">
    <property type="entry name" value="DNA repair protein MutS, domain III"/>
    <property type="match status" value="1"/>
</dbReference>
<dbReference type="GO" id="GO:0140664">
    <property type="term" value="F:ATP-dependent DNA damage sensor activity"/>
    <property type="evidence" value="ECO:0007669"/>
    <property type="project" value="InterPro"/>
</dbReference>
<organism evidence="8 9">
    <name type="scientific">Heterorhabditis bacteriophora</name>
    <name type="common">Entomopathogenic nematode worm</name>
    <dbReference type="NCBI Taxonomy" id="37862"/>
    <lineage>
        <taxon>Eukaryota</taxon>
        <taxon>Metazoa</taxon>
        <taxon>Ecdysozoa</taxon>
        <taxon>Nematoda</taxon>
        <taxon>Chromadorea</taxon>
        <taxon>Rhabditida</taxon>
        <taxon>Rhabditina</taxon>
        <taxon>Rhabditomorpha</taxon>
        <taxon>Strongyloidea</taxon>
        <taxon>Heterorhabditidae</taxon>
        <taxon>Heterorhabditis</taxon>
    </lineage>
</organism>
<dbReference type="PANTHER" id="PTHR11361">
    <property type="entry name" value="DNA MISMATCH REPAIR PROTEIN MUTS FAMILY MEMBER"/>
    <property type="match status" value="1"/>
</dbReference>
<evidence type="ECO:0000256" key="1">
    <source>
        <dbReference type="ARBA" id="ARBA00006271"/>
    </source>
</evidence>
<evidence type="ECO:0000259" key="7">
    <source>
        <dbReference type="SMART" id="SM00534"/>
    </source>
</evidence>
<reference evidence="9" key="1">
    <citation type="submission" date="2016-11" db="UniProtKB">
        <authorList>
            <consortium name="WormBaseParasite"/>
        </authorList>
    </citation>
    <scope>IDENTIFICATION</scope>
</reference>